<protein>
    <submittedName>
        <fullName evidence="2">PBSX family phage portal protein</fullName>
    </submittedName>
</protein>
<evidence type="ECO:0000256" key="1">
    <source>
        <dbReference type="ARBA" id="ARBA00006799"/>
    </source>
</evidence>
<comment type="similarity">
    <text evidence="1">Belongs to the phage portal family. PBSX subfamily.</text>
</comment>
<organism evidence="2 3">
    <name type="scientific">Roseospira visakhapatnamensis</name>
    <dbReference type="NCBI Taxonomy" id="390880"/>
    <lineage>
        <taxon>Bacteria</taxon>
        <taxon>Pseudomonadati</taxon>
        <taxon>Pseudomonadota</taxon>
        <taxon>Alphaproteobacteria</taxon>
        <taxon>Rhodospirillales</taxon>
        <taxon>Rhodospirillaceae</taxon>
        <taxon>Roseospira</taxon>
    </lineage>
</organism>
<dbReference type="Proteomes" id="UP000554286">
    <property type="component" value="Unassembled WGS sequence"/>
</dbReference>
<dbReference type="NCBIfam" id="TIGR01540">
    <property type="entry name" value="portal_PBSX"/>
    <property type="match status" value="1"/>
</dbReference>
<dbReference type="Pfam" id="PF04860">
    <property type="entry name" value="Phage_portal"/>
    <property type="match status" value="1"/>
</dbReference>
<dbReference type="InterPro" id="IPR006430">
    <property type="entry name" value="Phage_portal_PBSX"/>
</dbReference>
<dbReference type="InterPro" id="IPR006944">
    <property type="entry name" value="Phage/GTA_portal"/>
</dbReference>
<sequence length="331" mass="36706">MTETAPETAAPAEPHVEVFTFGDPEPVLDQREILGYFESAWNGSYYEPPLSFDGLVRALKANPHHESAVGLKVQMLASLYRPSPLLSRAAMTRILQDRIVLGNAWIERVDSVLGRPMALKPTLGRFTRVRRDGRVLMLIDGREHDLAGDVLHLQQPDLSQEIYGRPSYEGCLQSALLNEAATLFRRKYYVNGSHAGFILYMTDAAQDQTDIDALRTALKNSKGPGNFRNLVMYAPNGKPDGLKLIPIAEVTAKDEFLHMKTVTRDDVLAAHRVPPHLLGIVPQNAGGFGDVSKAAPVFWYLELRPLAMEIESAINTWMGQDVVGFDEFGIP</sequence>
<name>A0A7W6RG58_9PROT</name>
<dbReference type="EMBL" id="JACIGK010000035">
    <property type="protein sequence ID" value="MBB4267832.1"/>
    <property type="molecule type" value="Genomic_DNA"/>
</dbReference>
<keyword evidence="3" id="KW-1185">Reference proteome</keyword>
<proteinExistence type="inferred from homology"/>
<comment type="caution">
    <text evidence="2">The sequence shown here is derived from an EMBL/GenBank/DDBJ whole genome shotgun (WGS) entry which is preliminary data.</text>
</comment>
<evidence type="ECO:0000313" key="3">
    <source>
        <dbReference type="Proteomes" id="UP000554286"/>
    </source>
</evidence>
<accession>A0A7W6RG58</accession>
<reference evidence="2 3" key="1">
    <citation type="submission" date="2020-08" db="EMBL/GenBank/DDBJ databases">
        <title>Genome sequencing of Purple Non-Sulfur Bacteria from various extreme environments.</title>
        <authorList>
            <person name="Mayer M."/>
        </authorList>
    </citation>
    <scope>NUCLEOTIDE SEQUENCE [LARGE SCALE GENOMIC DNA]</scope>
    <source>
        <strain evidence="2 3">JA131</strain>
    </source>
</reference>
<dbReference type="AlphaFoldDB" id="A0A7W6RG58"/>
<evidence type="ECO:0000313" key="2">
    <source>
        <dbReference type="EMBL" id="MBB4267832.1"/>
    </source>
</evidence>
<dbReference type="RefSeq" id="WP_184047923.1">
    <property type="nucleotide sequence ID" value="NZ_JACIGK010000035.1"/>
</dbReference>
<gene>
    <name evidence="2" type="ORF">GGD89_003482</name>
</gene>